<organism evidence="2 3">
    <name type="scientific">Mycobacterium terramassiliense</name>
    <dbReference type="NCBI Taxonomy" id="1841859"/>
    <lineage>
        <taxon>Bacteria</taxon>
        <taxon>Bacillati</taxon>
        <taxon>Actinomycetota</taxon>
        <taxon>Actinomycetes</taxon>
        <taxon>Mycobacteriales</taxon>
        <taxon>Mycobacteriaceae</taxon>
        <taxon>Mycobacterium</taxon>
    </lineage>
</organism>
<evidence type="ECO:0000313" key="3">
    <source>
        <dbReference type="Proteomes" id="UP000241595"/>
    </source>
</evidence>
<feature type="chain" id="PRO_5038332467" evidence="1">
    <location>
        <begin position="22"/>
        <end position="74"/>
    </location>
</feature>
<proteinExistence type="predicted"/>
<dbReference type="AlphaFoldDB" id="A0A2U3N8I2"/>
<evidence type="ECO:0000313" key="2">
    <source>
        <dbReference type="EMBL" id="SPM27843.1"/>
    </source>
</evidence>
<dbReference type="RefSeq" id="WP_245831292.1">
    <property type="nucleotide sequence ID" value="NZ_LT717699.1"/>
</dbReference>
<keyword evidence="1" id="KW-0732">Signal</keyword>
<sequence length="74" mass="7131">MPNVPNVITKLLIGVAIAVGAGVVGSAAAGADPGAFSTLSCSCQQAAPAGSPARKEAIARGIRQGMSDWPAVAG</sequence>
<protein>
    <submittedName>
        <fullName evidence="2">Uncharacterized protein</fullName>
    </submittedName>
</protein>
<feature type="signal peptide" evidence="1">
    <location>
        <begin position="1"/>
        <end position="21"/>
    </location>
</feature>
<gene>
    <name evidence="2" type="ORF">MTAB308_1328</name>
</gene>
<reference evidence="2 3" key="1">
    <citation type="submission" date="2017-01" db="EMBL/GenBank/DDBJ databases">
        <authorList>
            <consortium name="Urmite Genomes"/>
        </authorList>
    </citation>
    <scope>NUCLEOTIDE SEQUENCE [LARGE SCALE GENOMIC DNA]</scope>
    <source>
        <strain evidence="2 3">AB308</strain>
    </source>
</reference>
<evidence type="ECO:0000256" key="1">
    <source>
        <dbReference type="SAM" id="SignalP"/>
    </source>
</evidence>
<keyword evidence="3" id="KW-1185">Reference proteome</keyword>
<name>A0A2U3N8I2_9MYCO</name>
<dbReference type="Proteomes" id="UP000241595">
    <property type="component" value="Unassembled WGS sequence"/>
</dbReference>
<dbReference type="EMBL" id="FTRV01000010">
    <property type="protein sequence ID" value="SPM27843.1"/>
    <property type="molecule type" value="Genomic_DNA"/>
</dbReference>
<accession>A0A2U3N8I2</accession>